<dbReference type="EMBL" id="CP137624">
    <property type="protein sequence ID" value="WPK10766.1"/>
    <property type="molecule type" value="Genomic_DNA"/>
</dbReference>
<feature type="transmembrane region" description="Helical" evidence="10">
    <location>
        <begin position="6"/>
        <end position="23"/>
    </location>
</feature>
<keyword evidence="5 10" id="KW-1133">Transmembrane helix</keyword>
<evidence type="ECO:0000256" key="5">
    <source>
        <dbReference type="ARBA" id="ARBA00022989"/>
    </source>
</evidence>
<evidence type="ECO:0000256" key="6">
    <source>
        <dbReference type="ARBA" id="ARBA00023098"/>
    </source>
</evidence>
<evidence type="ECO:0000256" key="2">
    <source>
        <dbReference type="ARBA" id="ARBA00022516"/>
    </source>
</evidence>
<feature type="transmembrane region" description="Helical" evidence="10">
    <location>
        <begin position="79"/>
        <end position="96"/>
    </location>
</feature>
<reference evidence="11 12" key="1">
    <citation type="submission" date="2023-09" db="EMBL/GenBank/DDBJ databases">
        <authorList>
            <person name="Page C.A."/>
            <person name="Perez-Diaz I.M."/>
        </authorList>
    </citation>
    <scope>NUCLEOTIDE SEQUENCE [LARGE SCALE GENOMIC DNA]</scope>
    <source>
        <strain evidence="11 12">Ll15</strain>
    </source>
</reference>
<name>A0ABZ0RU84_9BACI</name>
<protein>
    <recommendedName>
        <fullName evidence="10">Glycerol-3-phosphate acyltransferase</fullName>
    </recommendedName>
    <alternativeName>
        <fullName evidence="10">Acyl-PO4 G3P acyltransferase</fullName>
    </alternativeName>
    <alternativeName>
        <fullName evidence="10">Acyl-phosphate--glycerol-3-phosphate acyltransferase</fullName>
    </alternativeName>
    <alternativeName>
        <fullName evidence="10">G3P acyltransferase</fullName>
        <shortName evidence="10">GPAT</shortName>
        <ecNumber evidence="10">2.3.1.275</ecNumber>
    </alternativeName>
    <alternativeName>
        <fullName evidence="10">Lysophosphatidic acid synthase</fullName>
        <shortName evidence="10">LPA synthase</shortName>
    </alternativeName>
</protein>
<dbReference type="RefSeq" id="WP_293928620.1">
    <property type="nucleotide sequence ID" value="NZ_CP137624.1"/>
</dbReference>
<comment type="catalytic activity">
    <reaction evidence="10">
        <text>an acyl phosphate + sn-glycerol 3-phosphate = a 1-acyl-sn-glycero-3-phosphate + phosphate</text>
        <dbReference type="Rhea" id="RHEA:34075"/>
        <dbReference type="ChEBI" id="CHEBI:43474"/>
        <dbReference type="ChEBI" id="CHEBI:57597"/>
        <dbReference type="ChEBI" id="CHEBI:57970"/>
        <dbReference type="ChEBI" id="CHEBI:59918"/>
        <dbReference type="EC" id="2.3.1.275"/>
    </reaction>
</comment>
<dbReference type="HAMAP" id="MF_01043">
    <property type="entry name" value="PlsY"/>
    <property type="match status" value="1"/>
</dbReference>
<dbReference type="EC" id="2.3.1.275" evidence="10"/>
<comment type="subcellular location">
    <subcellularLocation>
        <location evidence="10">Cell membrane</location>
        <topology evidence="10">Multi-pass membrane protein</topology>
    </subcellularLocation>
</comment>
<keyword evidence="12" id="KW-1185">Reference proteome</keyword>
<evidence type="ECO:0000256" key="10">
    <source>
        <dbReference type="HAMAP-Rule" id="MF_01043"/>
    </source>
</evidence>
<evidence type="ECO:0000256" key="9">
    <source>
        <dbReference type="ARBA" id="ARBA00023264"/>
    </source>
</evidence>
<sequence length="182" mass="19956">MMIAYYLFSSYLLGTIMTAWLVGKYYGLSLQQQHSGNLGARNAGRALGKKGFILTAIGDGLKGVIVVLIGRYAGYEANIITWAVFFVLLGHLYPFWLRFKGGKGVATIVGALVALNFLYFSIFVISFIAGSYLLKSATFGLCIALVIYSSIVIFADVLPATLLCSVALVLWKHRKNIKERLV</sequence>
<proteinExistence type="inferred from homology"/>
<dbReference type="InterPro" id="IPR003811">
    <property type="entry name" value="G3P_acylTferase_PlsY"/>
</dbReference>
<keyword evidence="7 10" id="KW-0472">Membrane</keyword>
<evidence type="ECO:0000256" key="8">
    <source>
        <dbReference type="ARBA" id="ARBA00023209"/>
    </source>
</evidence>
<keyword evidence="9 10" id="KW-1208">Phospholipid metabolism</keyword>
<dbReference type="SMART" id="SM01207">
    <property type="entry name" value="G3P_acyltransf"/>
    <property type="match status" value="1"/>
</dbReference>
<keyword evidence="2 10" id="KW-0444">Lipid biosynthesis</keyword>
<feature type="transmembrane region" description="Helical" evidence="10">
    <location>
        <begin position="51"/>
        <end position="73"/>
    </location>
</feature>
<keyword evidence="8 10" id="KW-0594">Phospholipid biosynthesis</keyword>
<comment type="function">
    <text evidence="10">Catalyzes the transfer of an acyl group from acyl-phosphate (acyl-PO(4)) to glycerol-3-phosphate (G3P) to form lysophosphatidic acid (LPA). This enzyme utilizes acyl-phosphate as fatty acyl donor, but not acyl-CoA or acyl-ACP.</text>
</comment>
<keyword evidence="4 10" id="KW-0812">Transmembrane</keyword>
<feature type="transmembrane region" description="Helical" evidence="10">
    <location>
        <begin position="138"/>
        <end position="171"/>
    </location>
</feature>
<dbReference type="GO" id="GO:0016746">
    <property type="term" value="F:acyltransferase activity"/>
    <property type="evidence" value="ECO:0007669"/>
    <property type="project" value="UniProtKB-KW"/>
</dbReference>
<organism evidence="11 12">
    <name type="scientific">Lysinibacillus louembei</name>
    <dbReference type="NCBI Taxonomy" id="1470088"/>
    <lineage>
        <taxon>Bacteria</taxon>
        <taxon>Bacillati</taxon>
        <taxon>Bacillota</taxon>
        <taxon>Bacilli</taxon>
        <taxon>Bacillales</taxon>
        <taxon>Bacillaceae</taxon>
        <taxon>Lysinibacillus</taxon>
    </lineage>
</organism>
<dbReference type="PANTHER" id="PTHR30309:SF0">
    <property type="entry name" value="GLYCEROL-3-PHOSPHATE ACYLTRANSFERASE-RELATED"/>
    <property type="match status" value="1"/>
</dbReference>
<evidence type="ECO:0000313" key="12">
    <source>
        <dbReference type="Proteomes" id="UP001322664"/>
    </source>
</evidence>
<evidence type="ECO:0000256" key="4">
    <source>
        <dbReference type="ARBA" id="ARBA00022692"/>
    </source>
</evidence>
<keyword evidence="11" id="KW-0012">Acyltransferase</keyword>
<evidence type="ECO:0000313" key="11">
    <source>
        <dbReference type="EMBL" id="WPK10766.1"/>
    </source>
</evidence>
<keyword evidence="3 10" id="KW-0808">Transferase</keyword>
<comment type="pathway">
    <text evidence="10">Lipid metabolism; phospholipid metabolism.</text>
</comment>
<evidence type="ECO:0000256" key="3">
    <source>
        <dbReference type="ARBA" id="ARBA00022679"/>
    </source>
</evidence>
<comment type="subunit">
    <text evidence="10">Probably interacts with PlsX.</text>
</comment>
<dbReference type="PANTHER" id="PTHR30309">
    <property type="entry name" value="INNER MEMBRANE PROTEIN YGIH"/>
    <property type="match status" value="1"/>
</dbReference>
<evidence type="ECO:0000256" key="7">
    <source>
        <dbReference type="ARBA" id="ARBA00023136"/>
    </source>
</evidence>
<dbReference type="Pfam" id="PF02660">
    <property type="entry name" value="G3P_acyltransf"/>
    <property type="match status" value="1"/>
</dbReference>
<gene>
    <name evidence="10" type="primary">plsY</name>
    <name evidence="11" type="ORF">R6U77_12840</name>
</gene>
<dbReference type="Proteomes" id="UP001322664">
    <property type="component" value="Chromosome"/>
</dbReference>
<feature type="transmembrane region" description="Helical" evidence="10">
    <location>
        <begin position="108"/>
        <end position="132"/>
    </location>
</feature>
<keyword evidence="1 10" id="KW-1003">Cell membrane</keyword>
<comment type="similarity">
    <text evidence="10">Belongs to the PlsY family.</text>
</comment>
<keyword evidence="6 10" id="KW-0443">Lipid metabolism</keyword>
<accession>A0ABZ0RU84</accession>
<evidence type="ECO:0000256" key="1">
    <source>
        <dbReference type="ARBA" id="ARBA00022475"/>
    </source>
</evidence>